<evidence type="ECO:0000256" key="4">
    <source>
        <dbReference type="ARBA" id="ARBA00022840"/>
    </source>
</evidence>
<comment type="function">
    <text evidence="5">Required for proper chemotaxis and phagocytosis; proper spatiotemporal control of F-actin levels in chemotaxing cells. Negative regulator of the PI3K (phosphatidylinositol 3 kinase) pathway. Predominantly phosphorylates serines and threonines and tyrosines at a lower level.</text>
</comment>
<evidence type="ECO:0000256" key="6">
    <source>
        <dbReference type="ARBA" id="ARBA00047899"/>
    </source>
</evidence>
<evidence type="ECO:0000256" key="3">
    <source>
        <dbReference type="ARBA" id="ARBA00022777"/>
    </source>
</evidence>
<evidence type="ECO:0000259" key="9">
    <source>
        <dbReference type="PROSITE" id="PS50001"/>
    </source>
</evidence>
<dbReference type="PROSITE" id="PS00108">
    <property type="entry name" value="PROTEIN_KINASE_ST"/>
    <property type="match status" value="1"/>
</dbReference>
<evidence type="ECO:0008006" key="12">
    <source>
        <dbReference type="Google" id="ProtNLM"/>
    </source>
</evidence>
<evidence type="ECO:0000256" key="2">
    <source>
        <dbReference type="ARBA" id="ARBA00022741"/>
    </source>
</evidence>
<dbReference type="InterPro" id="IPR036860">
    <property type="entry name" value="SH2_dom_sf"/>
</dbReference>
<evidence type="ECO:0000259" key="10">
    <source>
        <dbReference type="PROSITE" id="PS50011"/>
    </source>
</evidence>
<dbReference type="EMBL" id="HBKR01003252">
    <property type="protein sequence ID" value="CAE2273611.1"/>
    <property type="molecule type" value="Transcribed_RNA"/>
</dbReference>
<keyword evidence="2" id="KW-0547">Nucleotide-binding</keyword>
<dbReference type="InterPro" id="IPR008271">
    <property type="entry name" value="Ser/Thr_kinase_AS"/>
</dbReference>
<keyword evidence="8" id="KW-0727">SH2 domain</keyword>
<dbReference type="Gene3D" id="1.10.510.10">
    <property type="entry name" value="Transferase(Phosphotransferase) domain 1"/>
    <property type="match status" value="1"/>
</dbReference>
<evidence type="ECO:0000256" key="7">
    <source>
        <dbReference type="ARBA" id="ARBA00048679"/>
    </source>
</evidence>
<name>A0A7S4JT88_9EUKA</name>
<proteinExistence type="predicted"/>
<dbReference type="AlphaFoldDB" id="A0A7S4JT88"/>
<dbReference type="PANTHER" id="PTHR44329">
    <property type="entry name" value="SERINE/THREONINE-PROTEIN KINASE TNNI3K-RELATED"/>
    <property type="match status" value="1"/>
</dbReference>
<dbReference type="InterPro" id="IPR051681">
    <property type="entry name" value="Ser/Thr_Kinases-Pseudokinases"/>
</dbReference>
<accession>A0A7S4JT88</accession>
<keyword evidence="4" id="KW-0067">ATP-binding</keyword>
<gene>
    <name evidence="11" type="ORF">NAES01612_LOCUS2176</name>
</gene>
<dbReference type="SMART" id="SM00220">
    <property type="entry name" value="S_TKc"/>
    <property type="match status" value="1"/>
</dbReference>
<evidence type="ECO:0000256" key="8">
    <source>
        <dbReference type="PROSITE-ProRule" id="PRU00191"/>
    </source>
</evidence>
<evidence type="ECO:0000256" key="5">
    <source>
        <dbReference type="ARBA" id="ARBA00025089"/>
    </source>
</evidence>
<dbReference type="CDD" id="cd00173">
    <property type="entry name" value="SH2"/>
    <property type="match status" value="1"/>
</dbReference>
<feature type="domain" description="SH2" evidence="9">
    <location>
        <begin position="480"/>
        <end position="562"/>
    </location>
</feature>
<dbReference type="InterPro" id="IPR000980">
    <property type="entry name" value="SH2"/>
</dbReference>
<dbReference type="InterPro" id="IPR000719">
    <property type="entry name" value="Prot_kinase_dom"/>
</dbReference>
<comment type="catalytic activity">
    <reaction evidence="6">
        <text>L-threonyl-[protein] + ATP = O-phospho-L-threonyl-[protein] + ADP + H(+)</text>
        <dbReference type="Rhea" id="RHEA:46608"/>
        <dbReference type="Rhea" id="RHEA-COMP:11060"/>
        <dbReference type="Rhea" id="RHEA-COMP:11605"/>
        <dbReference type="ChEBI" id="CHEBI:15378"/>
        <dbReference type="ChEBI" id="CHEBI:30013"/>
        <dbReference type="ChEBI" id="CHEBI:30616"/>
        <dbReference type="ChEBI" id="CHEBI:61977"/>
        <dbReference type="ChEBI" id="CHEBI:456216"/>
        <dbReference type="EC" id="2.7.11.1"/>
    </reaction>
</comment>
<reference evidence="11" key="1">
    <citation type="submission" date="2021-01" db="EMBL/GenBank/DDBJ databases">
        <authorList>
            <person name="Corre E."/>
            <person name="Pelletier E."/>
            <person name="Niang G."/>
            <person name="Scheremetjew M."/>
            <person name="Finn R."/>
            <person name="Kale V."/>
            <person name="Holt S."/>
            <person name="Cochrane G."/>
            <person name="Meng A."/>
            <person name="Brown T."/>
            <person name="Cohen L."/>
        </authorList>
    </citation>
    <scope>NUCLEOTIDE SEQUENCE</scope>
    <source>
        <strain evidence="11">SoJaBio B1-5/56/2</strain>
    </source>
</reference>
<dbReference type="SUPFAM" id="SSF56112">
    <property type="entry name" value="Protein kinase-like (PK-like)"/>
    <property type="match status" value="1"/>
</dbReference>
<protein>
    <recommendedName>
        <fullName evidence="12">Non-specific protein-tyrosine kinase</fullName>
    </recommendedName>
</protein>
<dbReference type="Pfam" id="PF00017">
    <property type="entry name" value="SH2"/>
    <property type="match status" value="1"/>
</dbReference>
<comment type="catalytic activity">
    <reaction evidence="7">
        <text>L-seryl-[protein] + ATP = O-phospho-L-seryl-[protein] + ADP + H(+)</text>
        <dbReference type="Rhea" id="RHEA:17989"/>
        <dbReference type="Rhea" id="RHEA-COMP:9863"/>
        <dbReference type="Rhea" id="RHEA-COMP:11604"/>
        <dbReference type="ChEBI" id="CHEBI:15378"/>
        <dbReference type="ChEBI" id="CHEBI:29999"/>
        <dbReference type="ChEBI" id="CHEBI:30616"/>
        <dbReference type="ChEBI" id="CHEBI:83421"/>
        <dbReference type="ChEBI" id="CHEBI:456216"/>
        <dbReference type="EC" id="2.7.11.1"/>
    </reaction>
</comment>
<dbReference type="PROSITE" id="PS50001">
    <property type="entry name" value="SH2"/>
    <property type="match status" value="1"/>
</dbReference>
<sequence>MASESVELRYEEAKNPKSVTELSVELFRDLVKKELNEAPREVVGSKVKKQILKEISNEHIAPVRLCQILLQLRNPNDPDAGGTVINEGPPEIDAERLIMAKNPFAKGAFGKVFHGSLYDTTCAVKQIPLKEEKDVMAEIRIMHQNHHPNILGLMAVAKDDRHVYLVMPLMSTNLKSFLRGKGKTYSPIQRCDFFSHILKGINWLHNQNPAILHLDIKAENILLDEHNIPKIADFGLSVYGETVLHKTTVGNMAHMAPEIMKVHPFGPAADVYGLGVLLWEVMIGYEWELVVEQQAKQQLDRNFSLKDSAHMKCLFNAIKTRGFRPPMSQSQNWPRSFTYLLQRMWEEDPNLRPSLSTILEDESSKLYFPYIRDDYVVRLVNSKIENDELGREFWLKEFRENPEKEVPWNSFVGRFCKFFQLKAGTELLLEGLAIALNAESDGVGRGVTLDGFACVSKAFGPFERGTGTLESIMDVMKHPWMWTTIDVNSAVQNLQGQDAGTFLVRYSTQPSVPFAISAVTETPGKGKGIEHYRIFKTSKGNFALKVADLENRRFGSLVEVMEDLGVKDTLKLAGPNLKNLSRAQLLFMEKAENLGYVGSW</sequence>
<evidence type="ECO:0000256" key="1">
    <source>
        <dbReference type="ARBA" id="ARBA00022679"/>
    </source>
</evidence>
<keyword evidence="1" id="KW-0808">Transferase</keyword>
<dbReference type="PANTHER" id="PTHR44329:SF288">
    <property type="entry name" value="MITOGEN-ACTIVATED PROTEIN KINASE KINASE KINASE 20"/>
    <property type="match status" value="1"/>
</dbReference>
<dbReference type="PROSITE" id="PS50011">
    <property type="entry name" value="PROTEIN_KINASE_DOM"/>
    <property type="match status" value="1"/>
</dbReference>
<feature type="domain" description="Protein kinase" evidence="10">
    <location>
        <begin position="98"/>
        <end position="371"/>
    </location>
</feature>
<dbReference type="SMART" id="SM00252">
    <property type="entry name" value="SH2"/>
    <property type="match status" value="1"/>
</dbReference>
<keyword evidence="3" id="KW-0418">Kinase</keyword>
<dbReference type="Gene3D" id="3.30.505.10">
    <property type="entry name" value="SH2 domain"/>
    <property type="match status" value="1"/>
</dbReference>
<evidence type="ECO:0000313" key="11">
    <source>
        <dbReference type="EMBL" id="CAE2273611.1"/>
    </source>
</evidence>
<dbReference type="GO" id="GO:0005524">
    <property type="term" value="F:ATP binding"/>
    <property type="evidence" value="ECO:0007669"/>
    <property type="project" value="UniProtKB-KW"/>
</dbReference>
<dbReference type="GO" id="GO:0004674">
    <property type="term" value="F:protein serine/threonine kinase activity"/>
    <property type="evidence" value="ECO:0007669"/>
    <property type="project" value="UniProtKB-EC"/>
</dbReference>
<dbReference type="Gene3D" id="3.30.200.20">
    <property type="entry name" value="Phosphorylase Kinase, domain 1"/>
    <property type="match status" value="1"/>
</dbReference>
<dbReference type="SUPFAM" id="SSF55550">
    <property type="entry name" value="SH2 domain"/>
    <property type="match status" value="1"/>
</dbReference>
<dbReference type="InterPro" id="IPR011009">
    <property type="entry name" value="Kinase-like_dom_sf"/>
</dbReference>
<organism evidence="11">
    <name type="scientific">Paramoeba aestuarina</name>
    <dbReference type="NCBI Taxonomy" id="180227"/>
    <lineage>
        <taxon>Eukaryota</taxon>
        <taxon>Amoebozoa</taxon>
        <taxon>Discosea</taxon>
        <taxon>Flabellinia</taxon>
        <taxon>Dactylopodida</taxon>
        <taxon>Paramoebidae</taxon>
        <taxon>Paramoeba</taxon>
    </lineage>
</organism>
<dbReference type="Pfam" id="PF00069">
    <property type="entry name" value="Pkinase"/>
    <property type="match status" value="1"/>
</dbReference>